<gene>
    <name evidence="9" type="ORF">AYBTSS11_LOCUS16131</name>
</gene>
<dbReference type="PANTHER" id="PTHR33109">
    <property type="entry name" value="EPIDERMAL PATTERNING FACTOR-LIKE PROTEIN 4"/>
    <property type="match status" value="1"/>
</dbReference>
<evidence type="ECO:0000313" key="9">
    <source>
        <dbReference type="EMBL" id="CAJ1955449.1"/>
    </source>
</evidence>
<dbReference type="Gramene" id="rna-AYBTSS11_LOCUS16131">
    <property type="protein sequence ID" value="CAJ1955449.1"/>
    <property type="gene ID" value="gene-AYBTSS11_LOCUS16131"/>
</dbReference>
<evidence type="ECO:0000256" key="8">
    <source>
        <dbReference type="SAM" id="MobiDB-lite"/>
    </source>
</evidence>
<dbReference type="Proteomes" id="UP001189624">
    <property type="component" value="Chromosome 5"/>
</dbReference>
<evidence type="ECO:0000256" key="4">
    <source>
        <dbReference type="ARBA" id="ARBA00022525"/>
    </source>
</evidence>
<dbReference type="EMBL" id="OY731402">
    <property type="protein sequence ID" value="CAJ1955449.1"/>
    <property type="molecule type" value="Genomic_DNA"/>
</dbReference>
<protein>
    <recommendedName>
        <fullName evidence="7">Epidermal patterning factor-like protein</fullName>
    </recommendedName>
</protein>
<dbReference type="GO" id="GO:0010052">
    <property type="term" value="P:guard cell differentiation"/>
    <property type="evidence" value="ECO:0007669"/>
    <property type="project" value="UniProtKB-UniRule"/>
</dbReference>
<dbReference type="AlphaFoldDB" id="A0AA86SLB7"/>
<evidence type="ECO:0000256" key="3">
    <source>
        <dbReference type="ARBA" id="ARBA00022473"/>
    </source>
</evidence>
<evidence type="ECO:0000256" key="1">
    <source>
        <dbReference type="ARBA" id="ARBA00004613"/>
    </source>
</evidence>
<evidence type="ECO:0000256" key="6">
    <source>
        <dbReference type="ARBA" id="ARBA00023157"/>
    </source>
</evidence>
<name>A0AA86SLB7_9FABA</name>
<proteinExistence type="inferred from homology"/>
<comment type="similarity">
    <text evidence="2 7">Belongs to the plant cysteine rich small secretory peptide family. Epidermal patterning factor subfamily.</text>
</comment>
<accession>A0AA86SLB7</accession>
<keyword evidence="10" id="KW-1185">Reference proteome</keyword>
<dbReference type="GO" id="GO:0005576">
    <property type="term" value="C:extracellular region"/>
    <property type="evidence" value="ECO:0007669"/>
    <property type="project" value="UniProtKB-SubCell"/>
</dbReference>
<keyword evidence="4 7" id="KW-0964">Secreted</keyword>
<feature type="region of interest" description="Disordered" evidence="8">
    <location>
        <begin position="1"/>
        <end position="33"/>
    </location>
</feature>
<reference evidence="9" key="1">
    <citation type="submission" date="2023-10" db="EMBL/GenBank/DDBJ databases">
        <authorList>
            <person name="Domelevo Entfellner J.-B."/>
        </authorList>
    </citation>
    <scope>NUCLEOTIDE SEQUENCE</scope>
</reference>
<organism evidence="9 10">
    <name type="scientific">Sphenostylis stenocarpa</name>
    <dbReference type="NCBI Taxonomy" id="92480"/>
    <lineage>
        <taxon>Eukaryota</taxon>
        <taxon>Viridiplantae</taxon>
        <taxon>Streptophyta</taxon>
        <taxon>Embryophyta</taxon>
        <taxon>Tracheophyta</taxon>
        <taxon>Spermatophyta</taxon>
        <taxon>Magnoliopsida</taxon>
        <taxon>eudicotyledons</taxon>
        <taxon>Gunneridae</taxon>
        <taxon>Pentapetalae</taxon>
        <taxon>rosids</taxon>
        <taxon>fabids</taxon>
        <taxon>Fabales</taxon>
        <taxon>Fabaceae</taxon>
        <taxon>Papilionoideae</taxon>
        <taxon>50 kb inversion clade</taxon>
        <taxon>NPAAA clade</taxon>
        <taxon>indigoferoid/millettioid clade</taxon>
        <taxon>Phaseoleae</taxon>
        <taxon>Sphenostylis</taxon>
    </lineage>
</organism>
<feature type="region of interest" description="Disordered" evidence="8">
    <location>
        <begin position="60"/>
        <end position="80"/>
    </location>
</feature>
<comment type="subcellular location">
    <subcellularLocation>
        <location evidence="1 7">Secreted</location>
    </subcellularLocation>
</comment>
<keyword evidence="5" id="KW-0732">Signal</keyword>
<keyword evidence="3 7" id="KW-0217">Developmental protein</keyword>
<dbReference type="Pfam" id="PF17181">
    <property type="entry name" value="EPF"/>
    <property type="match status" value="1"/>
</dbReference>
<dbReference type="PANTHER" id="PTHR33109:SF3">
    <property type="entry name" value="EPIDERMAL PATTERNING FACTOR-LIKE PROTEIN"/>
    <property type="match status" value="1"/>
</dbReference>
<dbReference type="InterPro" id="IPR039455">
    <property type="entry name" value="EPFL"/>
</dbReference>
<keyword evidence="6" id="KW-1015">Disulfide bond</keyword>
<sequence>MVKSECPMSVTENLEEEEEEEGKPTTNGYVYGEKEYNDSTEDTLVTASMNVTKWSTLAVEHGPEEAPGPESSPLHTVESDKVCHPSPILEFPSGIPGVYFPFLKGVMSDTMEEVYNRGVSKIGSSPPNCEHKCYGCTPCEAIQVPSTTSRRSHLSVQYANYEPESWKCKCGPSLYSP</sequence>
<evidence type="ECO:0000256" key="7">
    <source>
        <dbReference type="RuleBase" id="RU367102"/>
    </source>
</evidence>
<comment type="function">
    <text evidence="7">Controls stomatal patterning.</text>
</comment>
<evidence type="ECO:0000256" key="5">
    <source>
        <dbReference type="ARBA" id="ARBA00022729"/>
    </source>
</evidence>
<evidence type="ECO:0000256" key="2">
    <source>
        <dbReference type="ARBA" id="ARBA00008127"/>
    </source>
</evidence>
<evidence type="ECO:0000313" key="10">
    <source>
        <dbReference type="Proteomes" id="UP001189624"/>
    </source>
</evidence>